<evidence type="ECO:0000313" key="3">
    <source>
        <dbReference type="Proteomes" id="UP000078532"/>
    </source>
</evidence>
<keyword evidence="3" id="KW-1185">Reference proteome</keyword>
<reference evidence="2 3" key="1">
    <citation type="submission" date="2016-04" db="EMBL/GenBank/DDBJ databases">
        <authorList>
            <person name="Evans L.H."/>
            <person name="Alamgir A."/>
            <person name="Owens N."/>
            <person name="Weber N.D."/>
            <person name="Virtaneva K."/>
            <person name="Barbian K."/>
            <person name="Babar A."/>
            <person name="Rosenke K."/>
        </authorList>
    </citation>
    <scope>NUCLEOTIDE SEQUENCE [LARGE SCALE GENOMIC DNA]</scope>
    <source>
        <strain evidence="2 3">LMa1</strain>
    </source>
</reference>
<proteinExistence type="predicted"/>
<dbReference type="EMBL" id="LYVF01000009">
    <property type="protein sequence ID" value="OAT86729.1"/>
    <property type="molecule type" value="Genomic_DNA"/>
</dbReference>
<sequence length="91" mass="9665">MFLMLDRIVLSMAALRILSASIEFSAAMGMLYFNRVETAFKINCLLALVGPTVLITTTSLGLAGLAGKVPLSSLVLILLGIALVFTGVHRL</sequence>
<comment type="caution">
    <text evidence="2">The sequence shown here is derived from an EMBL/GenBank/DDBJ whole genome shotgun (WGS) entry which is preliminary data.</text>
</comment>
<protein>
    <recommendedName>
        <fullName evidence="4">DUF2619 domain-containing protein</fullName>
    </recommendedName>
</protein>
<keyword evidence="1" id="KW-1133">Transmembrane helix</keyword>
<dbReference type="OrthoDB" id="1726013at2"/>
<organism evidence="2 3">
    <name type="scientific">Desulfotomaculum copahuensis</name>
    <dbReference type="NCBI Taxonomy" id="1838280"/>
    <lineage>
        <taxon>Bacteria</taxon>
        <taxon>Bacillati</taxon>
        <taxon>Bacillota</taxon>
        <taxon>Clostridia</taxon>
        <taxon>Eubacteriales</taxon>
        <taxon>Desulfotomaculaceae</taxon>
        <taxon>Desulfotomaculum</taxon>
    </lineage>
</organism>
<dbReference type="InterPro" id="IPR020390">
    <property type="entry name" value="Uncharacterised_YqhV"/>
</dbReference>
<keyword evidence="1" id="KW-0812">Transmembrane</keyword>
<gene>
    <name evidence="2" type="ORF">A6M21_02620</name>
</gene>
<feature type="transmembrane region" description="Helical" evidence="1">
    <location>
        <begin position="71"/>
        <end position="88"/>
    </location>
</feature>
<evidence type="ECO:0008006" key="4">
    <source>
        <dbReference type="Google" id="ProtNLM"/>
    </source>
</evidence>
<dbReference type="Proteomes" id="UP000078532">
    <property type="component" value="Unassembled WGS sequence"/>
</dbReference>
<feature type="transmembrane region" description="Helical" evidence="1">
    <location>
        <begin position="45"/>
        <end position="65"/>
    </location>
</feature>
<evidence type="ECO:0000256" key="1">
    <source>
        <dbReference type="SAM" id="Phobius"/>
    </source>
</evidence>
<name>A0A1B7LJI5_9FIRM</name>
<evidence type="ECO:0000313" key="2">
    <source>
        <dbReference type="EMBL" id="OAT86729.1"/>
    </source>
</evidence>
<dbReference type="AlphaFoldDB" id="A0A1B7LJI5"/>
<feature type="transmembrane region" description="Helical" evidence="1">
    <location>
        <begin position="12"/>
        <end position="33"/>
    </location>
</feature>
<dbReference type="STRING" id="1838280.A6M21_02620"/>
<dbReference type="RefSeq" id="WP_066666045.1">
    <property type="nucleotide sequence ID" value="NZ_LYVF01000009.1"/>
</dbReference>
<dbReference type="Pfam" id="PF10942">
    <property type="entry name" value="DUF2619"/>
    <property type="match status" value="1"/>
</dbReference>
<keyword evidence="1" id="KW-0472">Membrane</keyword>
<accession>A0A1B7LJI5</accession>